<dbReference type="PANTHER" id="PTHR35179">
    <property type="entry name" value="PROTEIN CBG02620"/>
    <property type="match status" value="1"/>
</dbReference>
<evidence type="ECO:0000313" key="3">
    <source>
        <dbReference type="Proteomes" id="UP001152607"/>
    </source>
</evidence>
<feature type="region of interest" description="Disordered" evidence="1">
    <location>
        <begin position="428"/>
        <end position="457"/>
    </location>
</feature>
<comment type="caution">
    <text evidence="2">The sequence shown here is derived from an EMBL/GenBank/DDBJ whole genome shotgun (WGS) entry which is preliminary data.</text>
</comment>
<organism evidence="2 3">
    <name type="scientific">Periconia digitata</name>
    <dbReference type="NCBI Taxonomy" id="1303443"/>
    <lineage>
        <taxon>Eukaryota</taxon>
        <taxon>Fungi</taxon>
        <taxon>Dikarya</taxon>
        <taxon>Ascomycota</taxon>
        <taxon>Pezizomycotina</taxon>
        <taxon>Dothideomycetes</taxon>
        <taxon>Pleosporomycetidae</taxon>
        <taxon>Pleosporales</taxon>
        <taxon>Massarineae</taxon>
        <taxon>Periconiaceae</taxon>
        <taxon>Periconia</taxon>
    </lineage>
</organism>
<keyword evidence="3" id="KW-1185">Reference proteome</keyword>
<dbReference type="EMBL" id="CAOQHR010000009">
    <property type="protein sequence ID" value="CAI6339748.1"/>
    <property type="molecule type" value="Genomic_DNA"/>
</dbReference>
<dbReference type="OrthoDB" id="5393654at2759"/>
<dbReference type="Proteomes" id="UP001152607">
    <property type="component" value="Unassembled WGS sequence"/>
</dbReference>
<evidence type="ECO:0000256" key="1">
    <source>
        <dbReference type="SAM" id="MobiDB-lite"/>
    </source>
</evidence>
<evidence type="ECO:0000313" key="2">
    <source>
        <dbReference type="EMBL" id="CAI6339748.1"/>
    </source>
</evidence>
<proteinExistence type="predicted"/>
<reference evidence="2" key="1">
    <citation type="submission" date="2023-01" db="EMBL/GenBank/DDBJ databases">
        <authorList>
            <person name="Van Ghelder C."/>
            <person name="Rancurel C."/>
        </authorList>
    </citation>
    <scope>NUCLEOTIDE SEQUENCE</scope>
    <source>
        <strain evidence="2">CNCM I-4278</strain>
    </source>
</reference>
<dbReference type="AlphaFoldDB" id="A0A9W4USW8"/>
<feature type="compositionally biased region" description="Basic and acidic residues" evidence="1">
    <location>
        <begin position="14"/>
        <end position="31"/>
    </location>
</feature>
<feature type="compositionally biased region" description="Acidic residues" evidence="1">
    <location>
        <begin position="428"/>
        <end position="447"/>
    </location>
</feature>
<protein>
    <submittedName>
        <fullName evidence="2">Uncharacterized protein</fullName>
    </submittedName>
</protein>
<sequence length="478" mass="53878">MAYRSRRGGFAPRSTRDRPHGGFPYQKRDEPTLDIEKYPLGELLLTFQSNDFDSKTEDSLDEVIQDCTHIASYNWVSRGLPTIMIPGKPPKWTPSTTPQRLQEDNGSYFRDPNAAHFPLYPMLPSVHAILDHNPVFPTPSIDVFACGYTLGNLLRFVRFIDKPFRFTFQTIGNTVFFVRKENDPRELLQGVRGYGHTFPEASTTWESSVKGSESHQRLVQYNLAGLQCIVRFECDGYIASESTSSSPRTKQTTGLDIDNLVNELAATSTTTVRQNSNHSNPKEELSLTVEHNNQSTPPPEHIFDLKTRSNKHGKQIDMQDMYPILWLKQIPYFIIAYHDGHGGFSPATTHVMNVVDALKTWEKANREAILRFRTLLGRIVEVGRQADGEILEVVCFGKGQLEIRGVSGERKTEAVLPEDVAAKWASVDVEDGDDGSESEKEEEDDYDQGGGFSFADEDEWDDYTACGEDCGYCGKCTY</sequence>
<feature type="region of interest" description="Disordered" evidence="1">
    <location>
        <begin position="1"/>
        <end position="31"/>
    </location>
</feature>
<dbReference type="PANTHER" id="PTHR35179:SF2">
    <property type="entry name" value="START DOMAIN-CONTAINING PROTEIN"/>
    <property type="match status" value="1"/>
</dbReference>
<name>A0A9W4USW8_9PLEO</name>
<gene>
    <name evidence="2" type="ORF">PDIGIT_LOCUS12911</name>
</gene>
<accession>A0A9W4USW8</accession>